<keyword evidence="4" id="KW-0378">Hydrolase</keyword>
<protein>
    <submittedName>
        <fullName evidence="4">Alternative ribosome rescue aminoacyl-tRNA hydrolase ArfB</fullName>
        <ecNumber evidence="4">3.1.1.29</ecNumber>
    </submittedName>
</protein>
<dbReference type="EC" id="3.1.1.29" evidence="4"/>
<dbReference type="InterPro" id="IPR000352">
    <property type="entry name" value="Pep_chain_release_fac_I"/>
</dbReference>
<feature type="compositionally biased region" description="Basic and acidic residues" evidence="2">
    <location>
        <begin position="108"/>
        <end position="133"/>
    </location>
</feature>
<dbReference type="SUPFAM" id="SSF75620">
    <property type="entry name" value="Release factor"/>
    <property type="match status" value="1"/>
</dbReference>
<dbReference type="Gene3D" id="3.30.160.20">
    <property type="match status" value="1"/>
</dbReference>
<dbReference type="Proteomes" id="UP001210231">
    <property type="component" value="Unassembled WGS sequence"/>
</dbReference>
<evidence type="ECO:0000313" key="4">
    <source>
        <dbReference type="EMBL" id="MDA3614435.1"/>
    </source>
</evidence>
<dbReference type="InterPro" id="IPR045853">
    <property type="entry name" value="Pep_chain_release_fac_I_sf"/>
</dbReference>
<accession>A0ABT4UJL5</accession>
<dbReference type="PANTHER" id="PTHR47814:SF1">
    <property type="entry name" value="PEPTIDYL-TRNA HYDROLASE ARFB"/>
    <property type="match status" value="1"/>
</dbReference>
<dbReference type="PROSITE" id="PS00745">
    <property type="entry name" value="RF_PROK_I"/>
    <property type="match status" value="1"/>
</dbReference>
<dbReference type="NCBIfam" id="NF006718">
    <property type="entry name" value="PRK09256.1"/>
    <property type="match status" value="1"/>
</dbReference>
<dbReference type="PANTHER" id="PTHR47814">
    <property type="entry name" value="PEPTIDYL-TRNA HYDROLASE ARFB"/>
    <property type="match status" value="1"/>
</dbReference>
<feature type="region of interest" description="Disordered" evidence="2">
    <location>
        <begin position="106"/>
        <end position="133"/>
    </location>
</feature>
<dbReference type="EMBL" id="JAQGEF010000005">
    <property type="protein sequence ID" value="MDA3614435.1"/>
    <property type="molecule type" value="Genomic_DNA"/>
</dbReference>
<organism evidence="4 5">
    <name type="scientific">Polluticaenibacter yanchengensis</name>
    <dbReference type="NCBI Taxonomy" id="3014562"/>
    <lineage>
        <taxon>Bacteria</taxon>
        <taxon>Pseudomonadati</taxon>
        <taxon>Bacteroidota</taxon>
        <taxon>Chitinophagia</taxon>
        <taxon>Chitinophagales</taxon>
        <taxon>Chitinophagaceae</taxon>
        <taxon>Polluticaenibacter</taxon>
    </lineage>
</organism>
<proteinExistence type="inferred from homology"/>
<dbReference type="GO" id="GO:0004045">
    <property type="term" value="F:peptidyl-tRNA hydrolase activity"/>
    <property type="evidence" value="ECO:0007669"/>
    <property type="project" value="UniProtKB-EC"/>
</dbReference>
<feature type="domain" description="Prokaryotic-type class I peptide chain release factors" evidence="3">
    <location>
        <begin position="14"/>
        <end position="30"/>
    </location>
</feature>
<comment type="similarity">
    <text evidence="1">Belongs to the prokaryotic/mitochondrial release factor family.</text>
</comment>
<reference evidence="4 5" key="1">
    <citation type="submission" date="2022-12" db="EMBL/GenBank/DDBJ databases">
        <title>Chitinophagaceae gen. sp. nov., a new member of the family Chitinophagaceae, isolated from soil in a chemical factory.</title>
        <authorList>
            <person name="Ke Z."/>
        </authorList>
    </citation>
    <scope>NUCLEOTIDE SEQUENCE [LARGE SCALE GENOMIC DNA]</scope>
    <source>
        <strain evidence="4 5">LY-5</strain>
    </source>
</reference>
<name>A0ABT4UJL5_9BACT</name>
<evidence type="ECO:0000259" key="3">
    <source>
        <dbReference type="PROSITE" id="PS00745"/>
    </source>
</evidence>
<comment type="caution">
    <text evidence="4">The sequence shown here is derived from an EMBL/GenBank/DDBJ whole genome shotgun (WGS) entry which is preliminary data.</text>
</comment>
<evidence type="ECO:0000313" key="5">
    <source>
        <dbReference type="Proteomes" id="UP001210231"/>
    </source>
</evidence>
<sequence>MEALKKECIVKTSRSGGAGGQNVNKVETAVELLWEPAISQLLTDEQRALVNIKLGNRITKTGILIIKEQSHRTQLQNKETAFKKLYALIQNALVVKKFRVATKPSKASVERRIDTKKRQSNKKQDRGFNKFDY</sequence>
<evidence type="ECO:0000256" key="2">
    <source>
        <dbReference type="SAM" id="MobiDB-lite"/>
    </source>
</evidence>
<evidence type="ECO:0000256" key="1">
    <source>
        <dbReference type="ARBA" id="ARBA00010835"/>
    </source>
</evidence>
<keyword evidence="5" id="KW-1185">Reference proteome</keyword>
<gene>
    <name evidence="4" type="primary">arfB</name>
    <name evidence="4" type="ORF">O3P16_06415</name>
</gene>
<dbReference type="Pfam" id="PF00472">
    <property type="entry name" value="RF-1"/>
    <property type="match status" value="1"/>
</dbReference>